<sequence>MSMSSSERDELSKFDEDTLGNKLYQSLCGEEIKYLIILDDIWVDVWSNLHRYFPENQSGSRILFTTWFQKTGFQASNKSIVYKLRFLTDDECWKLLQMKVFDDVSCPLELVDIGMKIARNCDGLPLAVVVIAAVLADMKKNKTKWEEVAESLSSHISKDNSCIKILDLSYNYLPMHLKPCFLYFGAFEEDTEISIQKLISLWVAEGFVQKLKQKNSNDVSYGYLTDLISRGLVLIGKRRSGGAVKTCYIHDLLHEMCLTIADNHNFMKVIKE</sequence>
<dbReference type="GO" id="GO:0006952">
    <property type="term" value="P:defense response"/>
    <property type="evidence" value="ECO:0007669"/>
    <property type="project" value="UniProtKB-KW"/>
</dbReference>
<dbReference type="PANTHER" id="PTHR23155">
    <property type="entry name" value="DISEASE RESISTANCE PROTEIN RP"/>
    <property type="match status" value="1"/>
</dbReference>
<dbReference type="Gene3D" id="1.10.10.10">
    <property type="entry name" value="Winged helix-like DNA-binding domain superfamily/Winged helix DNA-binding domain"/>
    <property type="match status" value="1"/>
</dbReference>
<evidence type="ECO:0000256" key="7">
    <source>
        <dbReference type="ARBA" id="ARBA00022821"/>
    </source>
</evidence>
<keyword evidence="7" id="KW-0611">Plant defense</keyword>
<keyword evidence="8" id="KW-0067">ATP-binding</keyword>
<feature type="domain" description="NB-ARC" evidence="9">
    <location>
        <begin position="7"/>
        <end position="103"/>
    </location>
</feature>
<gene>
    <name evidence="11" type="ORF">Adt_06287</name>
</gene>
<reference evidence="12" key="1">
    <citation type="submission" date="2024-07" db="EMBL/GenBank/DDBJ databases">
        <title>Two chromosome-level genome assemblies of Korean endemic species Abeliophyllum distichum and Forsythia ovata (Oleaceae).</title>
        <authorList>
            <person name="Jang H."/>
        </authorList>
    </citation>
    <scope>NUCLEOTIDE SEQUENCE [LARGE SCALE GENOMIC DNA]</scope>
</reference>
<evidence type="ECO:0000313" key="12">
    <source>
        <dbReference type="Proteomes" id="UP001604336"/>
    </source>
</evidence>
<dbReference type="InterPro" id="IPR027417">
    <property type="entry name" value="P-loop_NTPase"/>
</dbReference>
<keyword evidence="3" id="KW-0963">Cytoplasm</keyword>
<dbReference type="FunFam" id="1.10.10.10:FF:000322">
    <property type="entry name" value="Probable disease resistance protein At1g63360"/>
    <property type="match status" value="1"/>
</dbReference>
<dbReference type="GO" id="GO:0005524">
    <property type="term" value="F:ATP binding"/>
    <property type="evidence" value="ECO:0007669"/>
    <property type="project" value="UniProtKB-KW"/>
</dbReference>
<proteinExistence type="inferred from homology"/>
<protein>
    <submittedName>
        <fullName evidence="11">Disease resistance protein RPP13</fullName>
    </submittedName>
</protein>
<evidence type="ECO:0000256" key="5">
    <source>
        <dbReference type="ARBA" id="ARBA00022737"/>
    </source>
</evidence>
<evidence type="ECO:0000256" key="8">
    <source>
        <dbReference type="ARBA" id="ARBA00022840"/>
    </source>
</evidence>
<evidence type="ECO:0000256" key="2">
    <source>
        <dbReference type="ARBA" id="ARBA00008894"/>
    </source>
</evidence>
<dbReference type="Pfam" id="PF23559">
    <property type="entry name" value="WHD_DRP"/>
    <property type="match status" value="1"/>
</dbReference>
<keyword evidence="5" id="KW-0677">Repeat</keyword>
<dbReference type="InterPro" id="IPR036388">
    <property type="entry name" value="WH-like_DNA-bd_sf"/>
</dbReference>
<evidence type="ECO:0000259" key="9">
    <source>
        <dbReference type="Pfam" id="PF00931"/>
    </source>
</evidence>
<keyword evidence="6" id="KW-0547">Nucleotide-binding</keyword>
<evidence type="ECO:0000256" key="4">
    <source>
        <dbReference type="ARBA" id="ARBA00022614"/>
    </source>
</evidence>
<dbReference type="PANTHER" id="PTHR23155:SF1152">
    <property type="entry name" value="AAA+ ATPASE DOMAIN-CONTAINING PROTEIN"/>
    <property type="match status" value="1"/>
</dbReference>
<feature type="domain" description="Disease resistance protein winged helix" evidence="10">
    <location>
        <begin position="187"/>
        <end position="256"/>
    </location>
</feature>
<keyword evidence="12" id="KW-1185">Reference proteome</keyword>
<comment type="similarity">
    <text evidence="2">Belongs to the disease resistance NB-LRR family.</text>
</comment>
<evidence type="ECO:0000259" key="10">
    <source>
        <dbReference type="Pfam" id="PF23559"/>
    </source>
</evidence>
<dbReference type="SUPFAM" id="SSF52540">
    <property type="entry name" value="P-loop containing nucleoside triphosphate hydrolases"/>
    <property type="match status" value="1"/>
</dbReference>
<dbReference type="InterPro" id="IPR002182">
    <property type="entry name" value="NB-ARC"/>
</dbReference>
<dbReference type="Gene3D" id="3.40.50.300">
    <property type="entry name" value="P-loop containing nucleotide triphosphate hydrolases"/>
    <property type="match status" value="1"/>
</dbReference>
<dbReference type="Proteomes" id="UP001604336">
    <property type="component" value="Unassembled WGS sequence"/>
</dbReference>
<dbReference type="InterPro" id="IPR044974">
    <property type="entry name" value="Disease_R_plants"/>
</dbReference>
<evidence type="ECO:0000256" key="3">
    <source>
        <dbReference type="ARBA" id="ARBA00022490"/>
    </source>
</evidence>
<organism evidence="11 12">
    <name type="scientific">Abeliophyllum distichum</name>
    <dbReference type="NCBI Taxonomy" id="126358"/>
    <lineage>
        <taxon>Eukaryota</taxon>
        <taxon>Viridiplantae</taxon>
        <taxon>Streptophyta</taxon>
        <taxon>Embryophyta</taxon>
        <taxon>Tracheophyta</taxon>
        <taxon>Spermatophyta</taxon>
        <taxon>Magnoliopsida</taxon>
        <taxon>eudicotyledons</taxon>
        <taxon>Gunneridae</taxon>
        <taxon>Pentapetalae</taxon>
        <taxon>asterids</taxon>
        <taxon>lamiids</taxon>
        <taxon>Lamiales</taxon>
        <taxon>Oleaceae</taxon>
        <taxon>Forsythieae</taxon>
        <taxon>Abeliophyllum</taxon>
    </lineage>
</organism>
<dbReference type="InterPro" id="IPR042197">
    <property type="entry name" value="Apaf_helical"/>
</dbReference>
<dbReference type="Pfam" id="PF00931">
    <property type="entry name" value="NB-ARC"/>
    <property type="match status" value="1"/>
</dbReference>
<name>A0ABD1V6G4_9LAMI</name>
<keyword evidence="4" id="KW-0433">Leucine-rich repeat</keyword>
<evidence type="ECO:0000313" key="11">
    <source>
        <dbReference type="EMBL" id="KAL2532936.1"/>
    </source>
</evidence>
<evidence type="ECO:0000256" key="6">
    <source>
        <dbReference type="ARBA" id="ARBA00022741"/>
    </source>
</evidence>
<dbReference type="InterPro" id="IPR058922">
    <property type="entry name" value="WHD_DRP"/>
</dbReference>
<dbReference type="AlphaFoldDB" id="A0ABD1V6G4"/>
<dbReference type="Gene3D" id="1.10.8.430">
    <property type="entry name" value="Helical domain of apoptotic protease-activating factors"/>
    <property type="match status" value="1"/>
</dbReference>
<accession>A0ABD1V6G4</accession>
<dbReference type="EMBL" id="JBFOLK010000002">
    <property type="protein sequence ID" value="KAL2532936.1"/>
    <property type="molecule type" value="Genomic_DNA"/>
</dbReference>
<comment type="subcellular location">
    <subcellularLocation>
        <location evidence="1">Cytoplasm</location>
    </subcellularLocation>
</comment>
<comment type="caution">
    <text evidence="11">The sequence shown here is derived from an EMBL/GenBank/DDBJ whole genome shotgun (WGS) entry which is preliminary data.</text>
</comment>
<dbReference type="GO" id="GO:0005737">
    <property type="term" value="C:cytoplasm"/>
    <property type="evidence" value="ECO:0007669"/>
    <property type="project" value="UniProtKB-SubCell"/>
</dbReference>
<evidence type="ECO:0000256" key="1">
    <source>
        <dbReference type="ARBA" id="ARBA00004496"/>
    </source>
</evidence>